<reference evidence="1" key="1">
    <citation type="submission" date="2020-04" db="EMBL/GenBank/DDBJ databases">
        <authorList>
            <person name="Chiriac C."/>
            <person name="Salcher M."/>
            <person name="Ghai R."/>
            <person name="Kavagutti S V."/>
        </authorList>
    </citation>
    <scope>NUCLEOTIDE SEQUENCE</scope>
</reference>
<evidence type="ECO:0000313" key="1">
    <source>
        <dbReference type="EMBL" id="CAB4141826.1"/>
    </source>
</evidence>
<organism evidence="1">
    <name type="scientific">uncultured Caudovirales phage</name>
    <dbReference type="NCBI Taxonomy" id="2100421"/>
    <lineage>
        <taxon>Viruses</taxon>
        <taxon>Duplodnaviria</taxon>
        <taxon>Heunggongvirae</taxon>
        <taxon>Uroviricota</taxon>
        <taxon>Caudoviricetes</taxon>
        <taxon>Peduoviridae</taxon>
        <taxon>Maltschvirus</taxon>
        <taxon>Maltschvirus maltsch</taxon>
    </lineage>
</organism>
<dbReference type="EMBL" id="LR796401">
    <property type="protein sequence ID" value="CAB4141826.1"/>
    <property type="molecule type" value="Genomic_DNA"/>
</dbReference>
<protein>
    <submittedName>
        <fullName evidence="1">Uncharacterized protein</fullName>
    </submittedName>
</protein>
<accession>A0A6J5M9W9</accession>
<proteinExistence type="predicted"/>
<gene>
    <name evidence="1" type="ORF">UFOVP419_51</name>
</gene>
<name>A0A6J5M9W9_9CAUD</name>
<sequence>MSEKLTTFVYNGLTGQQESRELTSSEVLEIQELRAAHLEAKAEEEARLVARQSALAKLAALGLTEEEIAAL</sequence>